<sequence>MITNLRMEARRKRSSSGEAFSFPSTPIHDSSDDFEFGCLTPDSPSTDPSKNSPADHLFFNGRLLPHSFPFRPANCGGGGGVASENCRSTSRTSSISSKDSLVSSRSNSTNSRSSSSSCSSSARTSSSDNSERRLLYRHQGASIMGRDRRSTSATTGSSKAVSAQVYGSSQRWQFMAPVPALSRETSLRRRNTNDQEMRALPKKKDRTAVVRRPRLGRRLFRWFLAACKECHAIEPSKKDKVLRGNVKILQ</sequence>
<keyword evidence="2" id="KW-0418">Kinase</keyword>
<dbReference type="AlphaFoldDB" id="A0A2P5E8G8"/>
<dbReference type="InterPro" id="IPR039620">
    <property type="entry name" value="BKI1/MAKR1/3/4"/>
</dbReference>
<dbReference type="GO" id="GO:0005886">
    <property type="term" value="C:plasma membrane"/>
    <property type="evidence" value="ECO:0007669"/>
    <property type="project" value="InterPro"/>
</dbReference>
<protein>
    <submittedName>
        <fullName evidence="2">Membrane-associated kinase regulator</fullName>
    </submittedName>
</protein>
<organism evidence="2 3">
    <name type="scientific">Trema orientale</name>
    <name type="common">Charcoal tree</name>
    <name type="synonym">Celtis orientalis</name>
    <dbReference type="NCBI Taxonomy" id="63057"/>
    <lineage>
        <taxon>Eukaryota</taxon>
        <taxon>Viridiplantae</taxon>
        <taxon>Streptophyta</taxon>
        <taxon>Embryophyta</taxon>
        <taxon>Tracheophyta</taxon>
        <taxon>Spermatophyta</taxon>
        <taxon>Magnoliopsida</taxon>
        <taxon>eudicotyledons</taxon>
        <taxon>Gunneridae</taxon>
        <taxon>Pentapetalae</taxon>
        <taxon>rosids</taxon>
        <taxon>fabids</taxon>
        <taxon>Rosales</taxon>
        <taxon>Cannabaceae</taxon>
        <taxon>Trema</taxon>
    </lineage>
</organism>
<dbReference type="PANTHER" id="PTHR33312:SF35">
    <property type="entry name" value="TPRXL"/>
    <property type="match status" value="1"/>
</dbReference>
<reference evidence="3" key="1">
    <citation type="submission" date="2016-06" db="EMBL/GenBank/DDBJ databases">
        <title>Parallel loss of symbiosis genes in relatives of nitrogen-fixing non-legume Parasponia.</title>
        <authorList>
            <person name="Van Velzen R."/>
            <person name="Holmer R."/>
            <person name="Bu F."/>
            <person name="Rutten L."/>
            <person name="Van Zeijl A."/>
            <person name="Liu W."/>
            <person name="Santuari L."/>
            <person name="Cao Q."/>
            <person name="Sharma T."/>
            <person name="Shen D."/>
            <person name="Roswanjaya Y."/>
            <person name="Wardhani T."/>
            <person name="Kalhor M.S."/>
            <person name="Jansen J."/>
            <person name="Van den Hoogen J."/>
            <person name="Gungor B."/>
            <person name="Hartog M."/>
            <person name="Hontelez J."/>
            <person name="Verver J."/>
            <person name="Yang W.-C."/>
            <person name="Schijlen E."/>
            <person name="Repin R."/>
            <person name="Schilthuizen M."/>
            <person name="Schranz E."/>
            <person name="Heidstra R."/>
            <person name="Miyata K."/>
            <person name="Fedorova E."/>
            <person name="Kohlen W."/>
            <person name="Bisseling T."/>
            <person name="Smit S."/>
            <person name="Geurts R."/>
        </authorList>
    </citation>
    <scope>NUCLEOTIDE SEQUENCE [LARGE SCALE GENOMIC DNA]</scope>
    <source>
        <strain evidence="3">cv. RG33-2</strain>
    </source>
</reference>
<feature type="compositionally biased region" description="Polar residues" evidence="1">
    <location>
        <begin position="16"/>
        <end position="28"/>
    </location>
</feature>
<dbReference type="Proteomes" id="UP000237000">
    <property type="component" value="Unassembled WGS sequence"/>
</dbReference>
<feature type="compositionally biased region" description="Low complexity" evidence="1">
    <location>
        <begin position="87"/>
        <end position="128"/>
    </location>
</feature>
<dbReference type="OrthoDB" id="1917218at2759"/>
<feature type="compositionally biased region" description="Polar residues" evidence="1">
    <location>
        <begin position="42"/>
        <end position="52"/>
    </location>
</feature>
<keyword evidence="2" id="KW-0808">Transferase</keyword>
<proteinExistence type="predicted"/>
<evidence type="ECO:0000256" key="1">
    <source>
        <dbReference type="SAM" id="MobiDB-lite"/>
    </source>
</evidence>
<name>A0A2P5E8G8_TREOI</name>
<gene>
    <name evidence="2" type="ORF">TorRG33x02_223580</name>
</gene>
<dbReference type="EMBL" id="JXTC01000207">
    <property type="protein sequence ID" value="PON81842.1"/>
    <property type="molecule type" value="Genomic_DNA"/>
</dbReference>
<evidence type="ECO:0000313" key="3">
    <source>
        <dbReference type="Proteomes" id="UP000237000"/>
    </source>
</evidence>
<feature type="compositionally biased region" description="Polar residues" evidence="1">
    <location>
        <begin position="151"/>
        <end position="162"/>
    </location>
</feature>
<evidence type="ECO:0000313" key="2">
    <source>
        <dbReference type="EMBL" id="PON81842.1"/>
    </source>
</evidence>
<keyword evidence="3" id="KW-1185">Reference proteome</keyword>
<feature type="region of interest" description="Disordered" evidence="1">
    <location>
        <begin position="79"/>
        <end position="162"/>
    </location>
</feature>
<comment type="caution">
    <text evidence="2">The sequence shown here is derived from an EMBL/GenBank/DDBJ whole genome shotgun (WGS) entry which is preliminary data.</text>
</comment>
<dbReference type="PANTHER" id="PTHR33312">
    <property type="entry name" value="MEMBRANE-ASSOCIATED KINASE REGULATOR 4-RELATED"/>
    <property type="match status" value="1"/>
</dbReference>
<accession>A0A2P5E8G8</accession>
<dbReference type="InParanoid" id="A0A2P5E8G8"/>
<dbReference type="GO" id="GO:0016301">
    <property type="term" value="F:kinase activity"/>
    <property type="evidence" value="ECO:0007669"/>
    <property type="project" value="UniProtKB-KW"/>
</dbReference>
<dbReference type="GO" id="GO:0019210">
    <property type="term" value="F:kinase inhibitor activity"/>
    <property type="evidence" value="ECO:0007669"/>
    <property type="project" value="InterPro"/>
</dbReference>
<feature type="region of interest" description="Disordered" evidence="1">
    <location>
        <begin position="1"/>
        <end position="54"/>
    </location>
</feature>